<dbReference type="Pfam" id="PF00970">
    <property type="entry name" value="FAD_binding_6"/>
    <property type="match status" value="1"/>
</dbReference>
<dbReference type="EMBL" id="JAFBBK010000001">
    <property type="protein sequence ID" value="MBM7417125.1"/>
    <property type="molecule type" value="Genomic_DNA"/>
</dbReference>
<evidence type="ECO:0000256" key="10">
    <source>
        <dbReference type="ARBA" id="ARBA00049433"/>
    </source>
</evidence>
<keyword evidence="11" id="KW-0561">Oxygen transport</keyword>
<reference evidence="14 15" key="1">
    <citation type="submission" date="2021-01" db="EMBL/GenBank/DDBJ databases">
        <title>Genomics of switchgrass bacterial isolates.</title>
        <authorList>
            <person name="Shade A."/>
        </authorList>
    </citation>
    <scope>NUCLEOTIDE SEQUENCE [LARGE SCALE GENOMIC DNA]</scope>
    <source>
        <strain evidence="14 15">PvP111</strain>
    </source>
</reference>
<keyword evidence="15" id="KW-1185">Reference proteome</keyword>
<dbReference type="InterPro" id="IPR039261">
    <property type="entry name" value="FNR_nucleotide-bd"/>
</dbReference>
<dbReference type="PRINTS" id="PR00410">
    <property type="entry name" value="PHEHYDRXLASE"/>
</dbReference>
<keyword evidence="11" id="KW-0813">Transport</keyword>
<evidence type="ECO:0000256" key="7">
    <source>
        <dbReference type="ARBA" id="ARBA00023014"/>
    </source>
</evidence>
<dbReference type="RefSeq" id="WP_204869776.1">
    <property type="nucleotide sequence ID" value="NZ_JAFBBK010000001.1"/>
</dbReference>
<evidence type="ECO:0000256" key="9">
    <source>
        <dbReference type="ARBA" id="ARBA00048649"/>
    </source>
</evidence>
<keyword evidence="8" id="KW-0520">NAD</keyword>
<keyword evidence="11" id="KW-0408">Iron</keyword>
<dbReference type="SUPFAM" id="SSF52343">
    <property type="entry name" value="Ferredoxin reductase-like, C-terminal NADP-linked domain"/>
    <property type="match status" value="1"/>
</dbReference>
<dbReference type="SUPFAM" id="SSF46458">
    <property type="entry name" value="Globin-like"/>
    <property type="match status" value="1"/>
</dbReference>
<evidence type="ECO:0000256" key="1">
    <source>
        <dbReference type="ARBA" id="ARBA00001970"/>
    </source>
</evidence>
<dbReference type="PROSITE" id="PS51384">
    <property type="entry name" value="FAD_FR"/>
    <property type="match status" value="1"/>
</dbReference>
<keyword evidence="11" id="KW-0349">Heme</keyword>
<dbReference type="Pfam" id="PF00175">
    <property type="entry name" value="NAD_binding_1"/>
    <property type="match status" value="1"/>
</dbReference>
<dbReference type="InterPro" id="IPR000971">
    <property type="entry name" value="Globin"/>
</dbReference>
<gene>
    <name evidence="14" type="ORF">JOE42_003858</name>
</gene>
<dbReference type="Proteomes" id="UP000703038">
    <property type="component" value="Unassembled WGS sequence"/>
</dbReference>
<dbReference type="CDD" id="cd06187">
    <property type="entry name" value="O2ase_reductase_like"/>
    <property type="match status" value="1"/>
</dbReference>
<evidence type="ECO:0000256" key="6">
    <source>
        <dbReference type="ARBA" id="ARBA00022857"/>
    </source>
</evidence>
<keyword evidence="6" id="KW-0521">NADP</keyword>
<evidence type="ECO:0000259" key="13">
    <source>
        <dbReference type="PROSITE" id="PS51384"/>
    </source>
</evidence>
<organism evidence="14 15">
    <name type="scientific">Rhodococcoides corynebacterioides</name>
    <dbReference type="NCBI Taxonomy" id="53972"/>
    <lineage>
        <taxon>Bacteria</taxon>
        <taxon>Bacillati</taxon>
        <taxon>Actinomycetota</taxon>
        <taxon>Actinomycetes</taxon>
        <taxon>Mycobacteriales</taxon>
        <taxon>Nocardiaceae</taxon>
        <taxon>Rhodococcoides</taxon>
    </lineage>
</organism>
<name>A0ABS2KZS7_9NOCA</name>
<feature type="domain" description="Globin" evidence="12">
    <location>
        <begin position="1"/>
        <end position="137"/>
    </location>
</feature>
<comment type="similarity">
    <text evidence="11">Belongs to the globin family.</text>
</comment>
<evidence type="ECO:0000256" key="2">
    <source>
        <dbReference type="ARBA" id="ARBA00001974"/>
    </source>
</evidence>
<evidence type="ECO:0000313" key="15">
    <source>
        <dbReference type="Proteomes" id="UP000703038"/>
    </source>
</evidence>
<dbReference type="Pfam" id="PF00042">
    <property type="entry name" value="Globin"/>
    <property type="match status" value="1"/>
</dbReference>
<evidence type="ECO:0000256" key="4">
    <source>
        <dbReference type="ARBA" id="ARBA00012229"/>
    </source>
</evidence>
<sequence length="388" mass="43190">MLDPQALARVRAGVASALSDDAADTVAGAFYARLFAEYPDFRGFFPAAMDQQRHRLLRAVDHVVRHLDDREFLPFLHQLGRDHRKHGLTGAHFLAAQNALVDALRTTADPDVWTDETDDAWRRVVSMICNSMAVGADTEDLPPYWGATVVEHHRVLDDLAIVRLQTDADIPFAAGQYLSVQIPQRPRMWRYLSPAIAPNDYRGIEFHVRRVSAGWVSPAIVSETTVGDRWLLGPPLGGLSVDTAPGSEDVLMIAGGTGIAPLRAQLMDMAMRSRNPRVHLFVGGEYPSDLYDLDTLWNLARTNPWLTIVPVVEQPEEPWWRPGPAREFPPGMNHTMVGKLGQVVTRFGSWADRQIQVCGSPSMVRTTLYALRKVGTPMQNVQHDPLGQ</sequence>
<dbReference type="InterPro" id="IPR017927">
    <property type="entry name" value="FAD-bd_FR_type"/>
</dbReference>
<feature type="domain" description="FAD-binding FR-type" evidence="13">
    <location>
        <begin position="142"/>
        <end position="242"/>
    </location>
</feature>
<evidence type="ECO:0000256" key="11">
    <source>
        <dbReference type="RuleBase" id="RU000356"/>
    </source>
</evidence>
<dbReference type="InterPro" id="IPR008333">
    <property type="entry name" value="Cbr1-like_FAD-bd_dom"/>
</dbReference>
<evidence type="ECO:0000313" key="14">
    <source>
        <dbReference type="EMBL" id="MBM7417125.1"/>
    </source>
</evidence>
<comment type="similarity">
    <text evidence="3">In the C-terminal section; belongs to the flavoprotein pyridine nucleotide cytochrome reductase family.</text>
</comment>
<dbReference type="SUPFAM" id="SSF63380">
    <property type="entry name" value="Riboflavin synthase domain-like"/>
    <property type="match status" value="1"/>
</dbReference>
<accession>A0ABS2KZS7</accession>
<dbReference type="Gene3D" id="3.40.50.80">
    <property type="entry name" value="Nucleotide-binding domain of ferredoxin-NADP reductase (FNR) module"/>
    <property type="match status" value="1"/>
</dbReference>
<comment type="catalytic activity">
    <reaction evidence="9">
        <text>2 nitric oxide + NADH + 2 O2 = 2 nitrate + NAD(+) + H(+)</text>
        <dbReference type="Rhea" id="RHEA:19469"/>
        <dbReference type="ChEBI" id="CHEBI:15378"/>
        <dbReference type="ChEBI" id="CHEBI:15379"/>
        <dbReference type="ChEBI" id="CHEBI:16480"/>
        <dbReference type="ChEBI" id="CHEBI:17632"/>
        <dbReference type="ChEBI" id="CHEBI:57540"/>
        <dbReference type="ChEBI" id="CHEBI:57945"/>
        <dbReference type="EC" id="1.14.12.17"/>
    </reaction>
</comment>
<dbReference type="Gene3D" id="2.40.30.10">
    <property type="entry name" value="Translation factors"/>
    <property type="match status" value="1"/>
</dbReference>
<comment type="caution">
    <text evidence="14">The sequence shown here is derived from an EMBL/GenBank/DDBJ whole genome shotgun (WGS) entry which is preliminary data.</text>
</comment>
<evidence type="ECO:0000256" key="8">
    <source>
        <dbReference type="ARBA" id="ARBA00023027"/>
    </source>
</evidence>
<dbReference type="InterPro" id="IPR050415">
    <property type="entry name" value="MRET"/>
</dbReference>
<dbReference type="InterPro" id="IPR012292">
    <property type="entry name" value="Globin/Proto"/>
</dbReference>
<comment type="cofactor">
    <cofactor evidence="2">
        <name>FAD</name>
        <dbReference type="ChEBI" id="CHEBI:57692"/>
    </cofactor>
</comment>
<comment type="cofactor">
    <cofactor evidence="1">
        <name>heme b</name>
        <dbReference type="ChEBI" id="CHEBI:60344"/>
    </cofactor>
</comment>
<keyword evidence="7" id="KW-0411">Iron-sulfur</keyword>
<evidence type="ECO:0000256" key="3">
    <source>
        <dbReference type="ARBA" id="ARBA00006401"/>
    </source>
</evidence>
<dbReference type="PANTHER" id="PTHR47354:SF5">
    <property type="entry name" value="PROTEIN RFBI"/>
    <property type="match status" value="1"/>
</dbReference>
<dbReference type="InterPro" id="IPR009050">
    <property type="entry name" value="Globin-like_sf"/>
</dbReference>
<evidence type="ECO:0000256" key="5">
    <source>
        <dbReference type="ARBA" id="ARBA00022714"/>
    </source>
</evidence>
<dbReference type="Gene3D" id="1.10.490.10">
    <property type="entry name" value="Globins"/>
    <property type="match status" value="1"/>
</dbReference>
<dbReference type="InterPro" id="IPR001433">
    <property type="entry name" value="OxRdtase_FAD/NAD-bd"/>
</dbReference>
<proteinExistence type="inferred from homology"/>
<dbReference type="InterPro" id="IPR017938">
    <property type="entry name" value="Riboflavin_synthase-like_b-brl"/>
</dbReference>
<keyword evidence="11" id="KW-0479">Metal-binding</keyword>
<keyword evidence="5" id="KW-0001">2Fe-2S</keyword>
<dbReference type="EC" id="1.14.12.17" evidence="4"/>
<dbReference type="PANTHER" id="PTHR47354">
    <property type="entry name" value="NADH OXIDOREDUCTASE HCR"/>
    <property type="match status" value="1"/>
</dbReference>
<dbReference type="PROSITE" id="PS01033">
    <property type="entry name" value="GLOBIN"/>
    <property type="match status" value="1"/>
</dbReference>
<dbReference type="CDD" id="cd19753">
    <property type="entry name" value="Mb-like_oxidoreductase"/>
    <property type="match status" value="1"/>
</dbReference>
<comment type="catalytic activity">
    <reaction evidence="10">
        <text>2 nitric oxide + NADPH + 2 O2 = 2 nitrate + NADP(+) + H(+)</text>
        <dbReference type="Rhea" id="RHEA:19465"/>
        <dbReference type="ChEBI" id="CHEBI:15378"/>
        <dbReference type="ChEBI" id="CHEBI:15379"/>
        <dbReference type="ChEBI" id="CHEBI:16480"/>
        <dbReference type="ChEBI" id="CHEBI:17632"/>
        <dbReference type="ChEBI" id="CHEBI:57783"/>
        <dbReference type="ChEBI" id="CHEBI:58349"/>
        <dbReference type="EC" id="1.14.12.17"/>
    </reaction>
</comment>
<protein>
    <recommendedName>
        <fullName evidence="4">nitric oxide dioxygenase</fullName>
        <ecNumber evidence="4">1.14.12.17</ecNumber>
    </recommendedName>
</protein>
<evidence type="ECO:0000259" key="12">
    <source>
        <dbReference type="PROSITE" id="PS01033"/>
    </source>
</evidence>